<feature type="transmembrane region" description="Helical" evidence="1">
    <location>
        <begin position="5"/>
        <end position="22"/>
    </location>
</feature>
<keyword evidence="1" id="KW-0812">Transmembrane</keyword>
<organism evidence="3 4">
    <name type="scientific">Candidatus Buchananbacteria bacterium CG10_big_fil_rev_8_21_14_0_10_42_9</name>
    <dbReference type="NCBI Taxonomy" id="1974526"/>
    <lineage>
        <taxon>Bacteria</taxon>
        <taxon>Candidatus Buchananiibacteriota</taxon>
    </lineage>
</organism>
<gene>
    <name evidence="3" type="ORF">COT81_05895</name>
</gene>
<keyword evidence="1" id="KW-1133">Transmembrane helix</keyword>
<dbReference type="Proteomes" id="UP000230935">
    <property type="component" value="Unassembled WGS sequence"/>
</dbReference>
<name>A0A2H0VZK9_9BACT</name>
<feature type="domain" description="Bacterial spore germination immunoglobulin-like" evidence="2">
    <location>
        <begin position="77"/>
        <end position="151"/>
    </location>
</feature>
<evidence type="ECO:0000256" key="1">
    <source>
        <dbReference type="SAM" id="Phobius"/>
    </source>
</evidence>
<keyword evidence="1" id="KW-0472">Membrane</keyword>
<dbReference type="AlphaFoldDB" id="A0A2H0VZK9"/>
<accession>A0A2H0VZK9</accession>
<comment type="caution">
    <text evidence="3">The sequence shown here is derived from an EMBL/GenBank/DDBJ whole genome shotgun (WGS) entry which is preliminary data.</text>
</comment>
<dbReference type="EMBL" id="PEZZ01000050">
    <property type="protein sequence ID" value="PIS04549.1"/>
    <property type="molecule type" value="Genomic_DNA"/>
</dbReference>
<proteinExistence type="predicted"/>
<dbReference type="Pfam" id="PF10648">
    <property type="entry name" value="Gmad2"/>
    <property type="match status" value="1"/>
</dbReference>
<sequence>MKKTLAIIIAIIIVLGALFWWWKRPAVTPGDGVMVDSFERCVAAGNPVMESYPRQCRHNGETFTEDIGNELEKNDLIKINSPRPNQEISSPVTITGKARGYWFFEASFPVVVVNWDGLIIGQGIAQAKDDWMTEDFVPFTATVNFDLDPNSYSNRGALILQKDNPSGLPEYDDALEVPVVLK</sequence>
<protein>
    <recommendedName>
        <fullName evidence="2">Bacterial spore germination immunoglobulin-like domain-containing protein</fullName>
    </recommendedName>
</protein>
<reference evidence="4" key="1">
    <citation type="submission" date="2017-09" db="EMBL/GenBank/DDBJ databases">
        <title>Depth-based differentiation of microbial function through sediment-hosted aquifers and enrichment of novel symbionts in the deep terrestrial subsurface.</title>
        <authorList>
            <person name="Probst A.J."/>
            <person name="Ladd B."/>
            <person name="Jarett J.K."/>
            <person name="Geller-Mcgrath D.E."/>
            <person name="Sieber C.M.K."/>
            <person name="Emerson J.B."/>
            <person name="Anantharaman K."/>
            <person name="Thomas B.C."/>
            <person name="Malmstrom R."/>
            <person name="Stieglmeier M."/>
            <person name="Klingl A."/>
            <person name="Woyke T."/>
            <person name="Ryan C.M."/>
            <person name="Banfield J.F."/>
        </authorList>
    </citation>
    <scope>NUCLEOTIDE SEQUENCE [LARGE SCALE GENOMIC DNA]</scope>
</reference>
<evidence type="ECO:0000259" key="2">
    <source>
        <dbReference type="Pfam" id="PF10648"/>
    </source>
</evidence>
<evidence type="ECO:0000313" key="4">
    <source>
        <dbReference type="Proteomes" id="UP000230935"/>
    </source>
</evidence>
<evidence type="ECO:0000313" key="3">
    <source>
        <dbReference type="EMBL" id="PIS04549.1"/>
    </source>
</evidence>
<dbReference type="InterPro" id="IPR018911">
    <property type="entry name" value="Gmad2_Ig-like_dom"/>
</dbReference>